<reference evidence="2 3" key="1">
    <citation type="submission" date="2014-12" db="EMBL/GenBank/DDBJ databases">
        <title>Comparative genomics of the lactic acid bacteria isolated from the honey bee gut.</title>
        <authorList>
            <person name="Ellegaard K.M."/>
            <person name="Tamarit D."/>
            <person name="Javelind E."/>
            <person name="Olofsson T."/>
            <person name="Andersson S.G."/>
            <person name="Vasquez A."/>
        </authorList>
    </citation>
    <scope>NUCLEOTIDE SEQUENCE [LARGE SCALE GENOMIC DNA]</scope>
    <source>
        <strain evidence="2 3">Biut2</strain>
    </source>
</reference>
<keyword evidence="1" id="KW-1133">Transmembrane helix</keyword>
<evidence type="ECO:0000313" key="3">
    <source>
        <dbReference type="Proteomes" id="UP000033533"/>
    </source>
</evidence>
<sequence length="272" mass="29618">MKYLKAYGPLIILVLLIDTVSEMISTQVFKIGKIEISILPLVFAVIIAILVYLIPAKSIKKLYNDKRVQFAGKYMILIMLPLMARYGANVAPKINEIISVGWVFLVHELGNLGTIIFGLPVALLLGLREEAIGSTLGLGREGELAYISEKYTLNSPEGRGVLGIYLIGTIFGSIIFSILAPLLLGMGFNYKAVAMSAGVGSSSMMTAASSSLAALVPKHSDTILSFAAASQLLTSFIGTYIMYFLAVPLQRFMYTHITSLLDKKKEVYPDHD</sequence>
<keyword evidence="1" id="KW-0472">Membrane</keyword>
<dbReference type="PRINTS" id="PR00173">
    <property type="entry name" value="EDTRNSPORT"/>
</dbReference>
<protein>
    <recommendedName>
        <fullName evidence="4">DUF3100 domain-containing protein</fullName>
    </recommendedName>
</protein>
<feature type="transmembrane region" description="Helical" evidence="1">
    <location>
        <begin position="100"/>
        <end position="127"/>
    </location>
</feature>
<proteinExistence type="predicted"/>
<dbReference type="Pfam" id="PF11299">
    <property type="entry name" value="DUF3100"/>
    <property type="match status" value="1"/>
</dbReference>
<feature type="transmembrane region" description="Helical" evidence="1">
    <location>
        <begin position="222"/>
        <end position="246"/>
    </location>
</feature>
<evidence type="ECO:0000313" key="2">
    <source>
        <dbReference type="EMBL" id="KJY54150.1"/>
    </source>
</evidence>
<comment type="caution">
    <text evidence="2">The sequence shown here is derived from an EMBL/GenBank/DDBJ whole genome shotgun (WGS) entry which is preliminary data.</text>
</comment>
<organism evidence="2 3">
    <name type="scientific">Lactobacillus kullabergensis</name>
    <dbReference type="NCBI Taxonomy" id="1218493"/>
    <lineage>
        <taxon>Bacteria</taxon>
        <taxon>Bacillati</taxon>
        <taxon>Bacillota</taxon>
        <taxon>Bacilli</taxon>
        <taxon>Lactobacillales</taxon>
        <taxon>Lactobacillaceae</taxon>
        <taxon>Lactobacillus</taxon>
    </lineage>
</organism>
<feature type="transmembrane region" description="Helical" evidence="1">
    <location>
        <begin position="68"/>
        <end position="88"/>
    </location>
</feature>
<dbReference type="AlphaFoldDB" id="A0A0F4L680"/>
<dbReference type="RefSeq" id="WP_045928806.1">
    <property type="nucleotide sequence ID" value="NZ_JBHSZS010000027.1"/>
</dbReference>
<dbReference type="HOGENOM" id="CLU_072807_0_0_9"/>
<dbReference type="PATRIC" id="fig|1218493.3.peg.1950"/>
<dbReference type="Proteomes" id="UP000033533">
    <property type="component" value="Unassembled WGS sequence"/>
</dbReference>
<dbReference type="STRING" id="1218493.JF76_18590"/>
<dbReference type="InterPro" id="IPR021450">
    <property type="entry name" value="DUF3100"/>
</dbReference>
<feature type="transmembrane region" description="Helical" evidence="1">
    <location>
        <begin position="6"/>
        <end position="24"/>
    </location>
</feature>
<evidence type="ECO:0008006" key="4">
    <source>
        <dbReference type="Google" id="ProtNLM"/>
    </source>
</evidence>
<gene>
    <name evidence="2" type="ORF">JF76_18590</name>
</gene>
<dbReference type="EMBL" id="JXBY01000029">
    <property type="protein sequence ID" value="KJY54150.1"/>
    <property type="molecule type" value="Genomic_DNA"/>
</dbReference>
<accession>A0A0F4L680</accession>
<feature type="transmembrane region" description="Helical" evidence="1">
    <location>
        <begin position="192"/>
        <end position="216"/>
    </location>
</feature>
<dbReference type="OrthoDB" id="5451070at2"/>
<feature type="transmembrane region" description="Helical" evidence="1">
    <location>
        <begin position="162"/>
        <end position="185"/>
    </location>
</feature>
<name>A0A0F4L680_9LACO</name>
<keyword evidence="1" id="KW-0812">Transmembrane</keyword>
<feature type="transmembrane region" description="Helical" evidence="1">
    <location>
        <begin position="36"/>
        <end position="56"/>
    </location>
</feature>
<evidence type="ECO:0000256" key="1">
    <source>
        <dbReference type="SAM" id="Phobius"/>
    </source>
</evidence>